<keyword evidence="1" id="KW-0472">Membrane</keyword>
<feature type="transmembrane region" description="Helical" evidence="1">
    <location>
        <begin position="6"/>
        <end position="28"/>
    </location>
</feature>
<protein>
    <recommendedName>
        <fullName evidence="4">Modulator of FtsH protease</fullName>
    </recommendedName>
</protein>
<organism evidence="2 3">
    <name type="scientific">Pseudosporangium ferrugineum</name>
    <dbReference type="NCBI Taxonomy" id="439699"/>
    <lineage>
        <taxon>Bacteria</taxon>
        <taxon>Bacillati</taxon>
        <taxon>Actinomycetota</taxon>
        <taxon>Actinomycetes</taxon>
        <taxon>Micromonosporales</taxon>
        <taxon>Micromonosporaceae</taxon>
        <taxon>Pseudosporangium</taxon>
    </lineage>
</organism>
<keyword evidence="3" id="KW-1185">Reference proteome</keyword>
<feature type="transmembrane region" description="Helical" evidence="1">
    <location>
        <begin position="100"/>
        <end position="123"/>
    </location>
</feature>
<evidence type="ECO:0000313" key="2">
    <source>
        <dbReference type="EMBL" id="PRY20602.1"/>
    </source>
</evidence>
<sequence>MWSAFAGTVGGSAAGLTGLMFIVVAFRYDVVAVSREYRNRAAQALTLFMTVTVSAALIVIPQPTWALGIELLGAAAASAILLLVLDAAARAGSSKRAQPVLVVALTAFEAGIALGGAFCLAGRGDGLGFYAPSALLGLLWGVYGAWIFLTRAGTEATS</sequence>
<feature type="transmembrane region" description="Helical" evidence="1">
    <location>
        <begin position="40"/>
        <end position="60"/>
    </location>
</feature>
<keyword evidence="1" id="KW-1133">Transmembrane helix</keyword>
<dbReference type="Proteomes" id="UP000239209">
    <property type="component" value="Unassembled WGS sequence"/>
</dbReference>
<comment type="caution">
    <text evidence="2">The sequence shown here is derived from an EMBL/GenBank/DDBJ whole genome shotgun (WGS) entry which is preliminary data.</text>
</comment>
<dbReference type="RefSeq" id="WP_106130560.1">
    <property type="nucleotide sequence ID" value="NZ_PVZG01000023.1"/>
</dbReference>
<proteinExistence type="predicted"/>
<name>A0A2T0RHK0_9ACTN</name>
<accession>A0A2T0RHK0</accession>
<feature type="transmembrane region" description="Helical" evidence="1">
    <location>
        <begin position="129"/>
        <end position="149"/>
    </location>
</feature>
<evidence type="ECO:0000256" key="1">
    <source>
        <dbReference type="SAM" id="Phobius"/>
    </source>
</evidence>
<dbReference type="EMBL" id="PVZG01000023">
    <property type="protein sequence ID" value="PRY20602.1"/>
    <property type="molecule type" value="Genomic_DNA"/>
</dbReference>
<evidence type="ECO:0000313" key="3">
    <source>
        <dbReference type="Proteomes" id="UP000239209"/>
    </source>
</evidence>
<gene>
    <name evidence="2" type="ORF">CLV70_12370</name>
</gene>
<keyword evidence="1" id="KW-0812">Transmembrane</keyword>
<dbReference type="OrthoDB" id="4329175at2"/>
<reference evidence="2 3" key="1">
    <citation type="submission" date="2018-03" db="EMBL/GenBank/DDBJ databases">
        <title>Genomic Encyclopedia of Archaeal and Bacterial Type Strains, Phase II (KMG-II): from individual species to whole genera.</title>
        <authorList>
            <person name="Goeker M."/>
        </authorList>
    </citation>
    <scope>NUCLEOTIDE SEQUENCE [LARGE SCALE GENOMIC DNA]</scope>
    <source>
        <strain evidence="2 3">DSM 45348</strain>
    </source>
</reference>
<feature type="transmembrane region" description="Helical" evidence="1">
    <location>
        <begin position="66"/>
        <end position="88"/>
    </location>
</feature>
<evidence type="ECO:0008006" key="4">
    <source>
        <dbReference type="Google" id="ProtNLM"/>
    </source>
</evidence>
<dbReference type="AlphaFoldDB" id="A0A2T0RHK0"/>